<keyword evidence="9" id="KW-1185">Reference proteome</keyword>
<protein>
    <recommendedName>
        <fullName evidence="6">FMN dependent NADH:quinone oxidoreductase</fullName>
        <ecNumber evidence="6">1.6.5.-</ecNumber>
    </recommendedName>
    <alternativeName>
        <fullName evidence="6">Azo-dye reductase</fullName>
    </alternativeName>
    <alternativeName>
        <fullName evidence="6">FMN-dependent NADH-azo compound oxidoreductase</fullName>
    </alternativeName>
    <alternativeName>
        <fullName evidence="6">FMN-dependent NADH-azoreductase</fullName>
        <ecNumber evidence="6">1.7.1.17</ecNumber>
    </alternativeName>
</protein>
<reference evidence="9" key="1">
    <citation type="submission" date="2016-10" db="EMBL/GenBank/DDBJ databases">
        <authorList>
            <person name="Varghese N."/>
            <person name="Submissions S."/>
        </authorList>
    </citation>
    <scope>NUCLEOTIDE SEQUENCE [LARGE SCALE GENOMIC DNA]</scope>
    <source>
        <strain evidence="9">DSM 18733</strain>
    </source>
</reference>
<name>A0A1H7MP85_OLID1</name>
<keyword evidence="2 6" id="KW-0288">FMN</keyword>
<comment type="caution">
    <text evidence="6">Lacks conserved residue(s) required for the propagation of feature annotation.</text>
</comment>
<dbReference type="InterPro" id="IPR023048">
    <property type="entry name" value="NADH:quinone_OxRdtase_FMN_depd"/>
</dbReference>
<comment type="function">
    <text evidence="6">Quinone reductase that provides resistance to thiol-specific stress caused by electrophilic quinones.</text>
</comment>
<dbReference type="InterPro" id="IPR003680">
    <property type="entry name" value="Flavodoxin_fold"/>
</dbReference>
<evidence type="ECO:0000256" key="5">
    <source>
        <dbReference type="ARBA" id="ARBA00048542"/>
    </source>
</evidence>
<dbReference type="InterPro" id="IPR050104">
    <property type="entry name" value="FMN-dep_NADH:Q_OxRdtase_AzoR1"/>
</dbReference>
<dbReference type="EC" id="1.7.1.17" evidence="6"/>
<organism evidence="8 9">
    <name type="scientific">Olivibacter domesticus</name>
    <name type="common">Pseudosphingobacterium domesticum</name>
    <dbReference type="NCBI Taxonomy" id="407022"/>
    <lineage>
        <taxon>Bacteria</taxon>
        <taxon>Pseudomonadati</taxon>
        <taxon>Bacteroidota</taxon>
        <taxon>Sphingobacteriia</taxon>
        <taxon>Sphingobacteriales</taxon>
        <taxon>Sphingobacteriaceae</taxon>
        <taxon>Olivibacter</taxon>
    </lineage>
</organism>
<feature type="binding site" evidence="6">
    <location>
        <begin position="96"/>
        <end position="99"/>
    </location>
    <ligand>
        <name>FMN</name>
        <dbReference type="ChEBI" id="CHEBI:58210"/>
    </ligand>
</feature>
<dbReference type="Pfam" id="PF02525">
    <property type="entry name" value="Flavodoxin_2"/>
    <property type="match status" value="1"/>
</dbReference>
<comment type="similarity">
    <text evidence="6">Belongs to the azoreductase type 1 family.</text>
</comment>
<dbReference type="InterPro" id="IPR029039">
    <property type="entry name" value="Flavoprotein-like_sf"/>
</dbReference>
<dbReference type="SUPFAM" id="SSF52218">
    <property type="entry name" value="Flavoproteins"/>
    <property type="match status" value="1"/>
</dbReference>
<evidence type="ECO:0000256" key="2">
    <source>
        <dbReference type="ARBA" id="ARBA00022643"/>
    </source>
</evidence>
<evidence type="ECO:0000256" key="6">
    <source>
        <dbReference type="HAMAP-Rule" id="MF_01216"/>
    </source>
</evidence>
<evidence type="ECO:0000259" key="7">
    <source>
        <dbReference type="Pfam" id="PF02525"/>
    </source>
</evidence>
<evidence type="ECO:0000256" key="4">
    <source>
        <dbReference type="ARBA" id="ARBA00023027"/>
    </source>
</evidence>
<dbReference type="EC" id="1.6.5.-" evidence="6"/>
<comment type="cofactor">
    <cofactor evidence="6">
        <name>FMN</name>
        <dbReference type="ChEBI" id="CHEBI:58210"/>
    </cofactor>
    <text evidence="6">Binds 1 FMN per subunit.</text>
</comment>
<proteinExistence type="inferred from homology"/>
<comment type="subunit">
    <text evidence="6">Homodimer.</text>
</comment>
<dbReference type="PANTHER" id="PTHR43741">
    <property type="entry name" value="FMN-DEPENDENT NADH-AZOREDUCTASE 1"/>
    <property type="match status" value="1"/>
</dbReference>
<dbReference type="HAMAP" id="MF_01216">
    <property type="entry name" value="Azoreductase_type1"/>
    <property type="match status" value="1"/>
</dbReference>
<dbReference type="GO" id="GO:0016652">
    <property type="term" value="F:oxidoreductase activity, acting on NAD(P)H as acceptor"/>
    <property type="evidence" value="ECO:0007669"/>
    <property type="project" value="UniProtKB-UniRule"/>
</dbReference>
<comment type="catalytic activity">
    <reaction evidence="6">
        <text>2 a quinone + NADH + H(+) = 2 a 1,4-benzosemiquinone + NAD(+)</text>
        <dbReference type="Rhea" id="RHEA:65952"/>
        <dbReference type="ChEBI" id="CHEBI:15378"/>
        <dbReference type="ChEBI" id="CHEBI:57540"/>
        <dbReference type="ChEBI" id="CHEBI:57945"/>
        <dbReference type="ChEBI" id="CHEBI:132124"/>
        <dbReference type="ChEBI" id="CHEBI:134225"/>
    </reaction>
</comment>
<sequence>MKKILHVISSPKGNDSYSVKLGKTIIDKLIAKFPDSIVMERVLVNDDLPALNESHINAFFKPIEQREPADYEALHYSDMLLEEVCAADFLVIGAPMYNFGIHSSLKAWIDLIVRVGITFKYNEHGRIGLLTDKTAYLAAASGSVYSEGPMQTLDFVVPYLKAILGFMGITDIHVFRMEGTVRPNFQSQGYPKVIAAIEL</sequence>
<keyword evidence="1 6" id="KW-0285">Flavoprotein</keyword>
<evidence type="ECO:0000256" key="3">
    <source>
        <dbReference type="ARBA" id="ARBA00023002"/>
    </source>
</evidence>
<gene>
    <name evidence="6" type="primary">azoR</name>
    <name evidence="8" type="ORF">SAMN05661044_02083</name>
</gene>
<evidence type="ECO:0000313" key="8">
    <source>
        <dbReference type="EMBL" id="SEL13126.1"/>
    </source>
</evidence>
<dbReference type="RefSeq" id="WP_093323147.1">
    <property type="nucleotide sequence ID" value="NZ_FOAF01000001.1"/>
</dbReference>
<evidence type="ECO:0000256" key="1">
    <source>
        <dbReference type="ARBA" id="ARBA00022630"/>
    </source>
</evidence>
<accession>A0A1H7MP85</accession>
<dbReference type="OrthoDB" id="9805013at2"/>
<keyword evidence="3 6" id="KW-0560">Oxidoreductase</keyword>
<evidence type="ECO:0000313" key="9">
    <source>
        <dbReference type="Proteomes" id="UP000199421"/>
    </source>
</evidence>
<dbReference type="GO" id="GO:0016655">
    <property type="term" value="F:oxidoreductase activity, acting on NAD(P)H, quinone or similar compound as acceptor"/>
    <property type="evidence" value="ECO:0007669"/>
    <property type="project" value="InterPro"/>
</dbReference>
<dbReference type="Gene3D" id="3.40.50.360">
    <property type="match status" value="1"/>
</dbReference>
<keyword evidence="4 6" id="KW-0520">NAD</keyword>
<dbReference type="GO" id="GO:0010181">
    <property type="term" value="F:FMN binding"/>
    <property type="evidence" value="ECO:0007669"/>
    <property type="project" value="UniProtKB-UniRule"/>
</dbReference>
<dbReference type="PANTHER" id="PTHR43741:SF4">
    <property type="entry name" value="FMN-DEPENDENT NADH:QUINONE OXIDOREDUCTASE"/>
    <property type="match status" value="1"/>
</dbReference>
<feature type="domain" description="Flavodoxin-like fold" evidence="7">
    <location>
        <begin position="2"/>
        <end position="192"/>
    </location>
</feature>
<dbReference type="AlphaFoldDB" id="A0A1H7MP85"/>
<comment type="catalytic activity">
    <reaction evidence="5">
        <text>N,N-dimethyl-1,4-phenylenediamine + anthranilate + 2 NAD(+) = 2-(4-dimethylaminophenyl)diazenylbenzoate + 2 NADH + 2 H(+)</text>
        <dbReference type="Rhea" id="RHEA:55872"/>
        <dbReference type="ChEBI" id="CHEBI:15378"/>
        <dbReference type="ChEBI" id="CHEBI:15783"/>
        <dbReference type="ChEBI" id="CHEBI:16567"/>
        <dbReference type="ChEBI" id="CHEBI:57540"/>
        <dbReference type="ChEBI" id="CHEBI:57945"/>
        <dbReference type="ChEBI" id="CHEBI:71579"/>
        <dbReference type="EC" id="1.7.1.17"/>
    </reaction>
    <physiologicalReaction direction="right-to-left" evidence="5">
        <dbReference type="Rhea" id="RHEA:55874"/>
    </physiologicalReaction>
</comment>
<dbReference type="Proteomes" id="UP000199421">
    <property type="component" value="Unassembled WGS sequence"/>
</dbReference>
<dbReference type="EMBL" id="FOAF01000001">
    <property type="protein sequence ID" value="SEL13126.1"/>
    <property type="molecule type" value="Genomic_DNA"/>
</dbReference>
<dbReference type="STRING" id="407022.SAMN05661044_02083"/>
<comment type="function">
    <text evidence="6">Also exhibits azoreductase activity. Catalyzes the reductive cleavage of the azo bond in aromatic azo compounds to the corresponding amines.</text>
</comment>
<dbReference type="GO" id="GO:0009055">
    <property type="term" value="F:electron transfer activity"/>
    <property type="evidence" value="ECO:0007669"/>
    <property type="project" value="UniProtKB-UniRule"/>
</dbReference>
<feature type="binding site" evidence="6">
    <location>
        <position position="10"/>
    </location>
    <ligand>
        <name>FMN</name>
        <dbReference type="ChEBI" id="CHEBI:58210"/>
    </ligand>
</feature>
<feature type="binding site" evidence="6">
    <location>
        <begin position="16"/>
        <end position="18"/>
    </location>
    <ligand>
        <name>FMN</name>
        <dbReference type="ChEBI" id="CHEBI:58210"/>
    </ligand>
</feature>